<evidence type="ECO:0000313" key="8">
    <source>
        <dbReference type="Proteomes" id="UP000053690"/>
    </source>
</evidence>
<dbReference type="PANTHER" id="PTHR42978">
    <property type="entry name" value="QUORUM-QUENCHING LACTONASE YTNP-RELATED-RELATED"/>
    <property type="match status" value="1"/>
</dbReference>
<evidence type="ECO:0000256" key="1">
    <source>
        <dbReference type="ARBA" id="ARBA00007749"/>
    </source>
</evidence>
<dbReference type="Proteomes" id="UP000053690">
    <property type="component" value="Unassembled WGS sequence"/>
</dbReference>
<dbReference type="SUPFAM" id="SSF56281">
    <property type="entry name" value="Metallo-hydrolase/oxidoreductase"/>
    <property type="match status" value="1"/>
</dbReference>
<keyword evidence="3" id="KW-0378">Hydrolase</keyword>
<comment type="caution">
    <text evidence="7">The sequence shown here is derived from an EMBL/GenBank/DDBJ whole genome shotgun (WGS) entry which is preliminary data.</text>
</comment>
<evidence type="ECO:0000259" key="6">
    <source>
        <dbReference type="SMART" id="SM00849"/>
    </source>
</evidence>
<dbReference type="STRING" id="1685378.AVO44_18365"/>
<accession>A0A0X3TN24</accession>
<comment type="similarity">
    <text evidence="1">Belongs to the metallo-beta-lactamase superfamily.</text>
</comment>
<dbReference type="GO" id="GO:0016787">
    <property type="term" value="F:hydrolase activity"/>
    <property type="evidence" value="ECO:0007669"/>
    <property type="project" value="UniProtKB-KW"/>
</dbReference>
<dbReference type="CDD" id="cd07720">
    <property type="entry name" value="OPHC2-like_MBL-fold"/>
    <property type="match status" value="1"/>
</dbReference>
<reference evidence="8" key="1">
    <citation type="submission" date="2015-12" db="EMBL/GenBank/DDBJ databases">
        <authorList>
            <person name="Zhang G."/>
            <person name="Stingl U."/>
        </authorList>
    </citation>
    <scope>NUCLEOTIDE SEQUENCE [LARGE SCALE GENOMIC DNA]</scope>
    <source>
        <strain evidence="8">ZGT108</strain>
    </source>
</reference>
<dbReference type="Pfam" id="PF00753">
    <property type="entry name" value="Lactamase_B"/>
    <property type="match status" value="1"/>
</dbReference>
<evidence type="ECO:0000256" key="3">
    <source>
        <dbReference type="ARBA" id="ARBA00022801"/>
    </source>
</evidence>
<dbReference type="InterPro" id="IPR051013">
    <property type="entry name" value="MBL_superfamily_lactonases"/>
</dbReference>
<evidence type="ECO:0000256" key="4">
    <source>
        <dbReference type="ARBA" id="ARBA00022833"/>
    </source>
</evidence>
<keyword evidence="4" id="KW-0862">Zinc</keyword>
<feature type="chain" id="PRO_5007054229" description="Metallo-beta-lactamase domain-containing protein" evidence="5">
    <location>
        <begin position="28"/>
        <end position="317"/>
    </location>
</feature>
<dbReference type="InterPro" id="IPR001279">
    <property type="entry name" value="Metallo-B-lactamas"/>
</dbReference>
<keyword evidence="2" id="KW-0479">Metal-binding</keyword>
<name>A0A0X3TN24_9RHOB</name>
<dbReference type="GO" id="GO:0046872">
    <property type="term" value="F:metal ion binding"/>
    <property type="evidence" value="ECO:0007669"/>
    <property type="project" value="UniProtKB-KW"/>
</dbReference>
<proteinExistence type="inferred from homology"/>
<feature type="signal peptide" evidence="5">
    <location>
        <begin position="1"/>
        <end position="27"/>
    </location>
</feature>
<dbReference type="AlphaFoldDB" id="A0A0X3TN24"/>
<gene>
    <name evidence="7" type="ORF">AVO44_18365</name>
</gene>
<dbReference type="EMBL" id="LQBP01000012">
    <property type="protein sequence ID" value="KUJ77172.1"/>
    <property type="molecule type" value="Genomic_DNA"/>
</dbReference>
<dbReference type="Gene3D" id="3.60.15.10">
    <property type="entry name" value="Ribonuclease Z/Hydroxyacylglutathione hydrolase-like"/>
    <property type="match status" value="1"/>
</dbReference>
<evidence type="ECO:0000313" key="7">
    <source>
        <dbReference type="EMBL" id="KUJ77172.1"/>
    </source>
</evidence>
<dbReference type="RefSeq" id="WP_068340325.1">
    <property type="nucleotide sequence ID" value="NZ_LQBP01000012.1"/>
</dbReference>
<dbReference type="PANTHER" id="PTHR42978:SF6">
    <property type="entry name" value="QUORUM-QUENCHING LACTONASE YTNP-RELATED"/>
    <property type="match status" value="1"/>
</dbReference>
<keyword evidence="5" id="KW-0732">Signal</keyword>
<evidence type="ECO:0000256" key="2">
    <source>
        <dbReference type="ARBA" id="ARBA00022723"/>
    </source>
</evidence>
<dbReference type="InterPro" id="IPR036866">
    <property type="entry name" value="RibonucZ/Hydroxyglut_hydro"/>
</dbReference>
<protein>
    <recommendedName>
        <fullName evidence="6">Metallo-beta-lactamase domain-containing protein</fullName>
    </recommendedName>
</protein>
<organism evidence="7 8">
    <name type="scientific">Ruegeria profundi</name>
    <dbReference type="NCBI Taxonomy" id="1685378"/>
    <lineage>
        <taxon>Bacteria</taxon>
        <taxon>Pseudomonadati</taxon>
        <taxon>Pseudomonadota</taxon>
        <taxon>Alphaproteobacteria</taxon>
        <taxon>Rhodobacterales</taxon>
        <taxon>Roseobacteraceae</taxon>
        <taxon>Ruegeria</taxon>
    </lineage>
</organism>
<evidence type="ECO:0000256" key="5">
    <source>
        <dbReference type="SAM" id="SignalP"/>
    </source>
</evidence>
<keyword evidence="8" id="KW-1185">Reference proteome</keyword>
<sequence>MNRRDFFTASALAAVGLAGLRVAPVKAAGSAGTGLVAAREFQIGDAKVTALSDGFLPIDASALIGIDAEGFAALLADAYLPGPTHPTGVNAFLVDHGGRLTLIDAGTGTAFGDGLGHLVSTMTTLGLDPAAVDAVCATHLHPDHIGGILTETGNPFANATLHVNEADLAFWGDADIKSKAPAEFQGFFDMATGAVAAFGDRLMPFTGESDLGAGLTAMPLPGHTPGHTGFMLSSGDDTLLFFGDIVHVGPVQFPRPEVTIGFDVDTEMAAATRARVFDMASADRLRIAGAHVSFPGVGFVEAESEGYRFVPQSWQYG</sequence>
<dbReference type="SMART" id="SM00849">
    <property type="entry name" value="Lactamase_B"/>
    <property type="match status" value="1"/>
</dbReference>
<dbReference type="OrthoDB" id="9773738at2"/>
<feature type="domain" description="Metallo-beta-lactamase" evidence="6">
    <location>
        <begin position="88"/>
        <end position="291"/>
    </location>
</feature>